<dbReference type="EMBL" id="JAGGLB010000017">
    <property type="protein sequence ID" value="MBP1993215.1"/>
    <property type="molecule type" value="Genomic_DNA"/>
</dbReference>
<accession>A0ABS4J051</accession>
<keyword evidence="12" id="KW-0902">Two-component regulatory system</keyword>
<gene>
    <name evidence="17" type="ORF">J2Z66_004832</name>
</gene>
<comment type="catalytic activity">
    <reaction evidence="1">
        <text>ATP + protein L-histidine = ADP + protein N-phospho-L-histidine.</text>
        <dbReference type="EC" id="2.7.13.3"/>
    </reaction>
</comment>
<comment type="subcellular location">
    <subcellularLocation>
        <location evidence="2">Cell membrane</location>
        <topology evidence="2">Multi-pass membrane protein</topology>
    </subcellularLocation>
</comment>
<feature type="domain" description="Histidine kinase" evidence="15">
    <location>
        <begin position="136"/>
        <end position="354"/>
    </location>
</feature>
<dbReference type="CDD" id="cd00075">
    <property type="entry name" value="HATPase"/>
    <property type="match status" value="1"/>
</dbReference>
<dbReference type="Gene3D" id="1.10.287.130">
    <property type="match status" value="1"/>
</dbReference>
<dbReference type="Proteomes" id="UP001519287">
    <property type="component" value="Unassembled WGS sequence"/>
</dbReference>
<evidence type="ECO:0000256" key="12">
    <source>
        <dbReference type="ARBA" id="ARBA00023012"/>
    </source>
</evidence>
<dbReference type="SUPFAM" id="SSF47384">
    <property type="entry name" value="Homodimeric domain of signal transducing histidine kinase"/>
    <property type="match status" value="1"/>
</dbReference>
<feature type="domain" description="HAMP" evidence="16">
    <location>
        <begin position="69"/>
        <end position="121"/>
    </location>
</feature>
<evidence type="ECO:0000256" key="13">
    <source>
        <dbReference type="ARBA" id="ARBA00023136"/>
    </source>
</evidence>
<dbReference type="GO" id="GO:0016301">
    <property type="term" value="F:kinase activity"/>
    <property type="evidence" value="ECO:0007669"/>
    <property type="project" value="UniProtKB-KW"/>
</dbReference>
<dbReference type="CDD" id="cd06225">
    <property type="entry name" value="HAMP"/>
    <property type="match status" value="1"/>
</dbReference>
<evidence type="ECO:0000256" key="11">
    <source>
        <dbReference type="ARBA" id="ARBA00022989"/>
    </source>
</evidence>
<evidence type="ECO:0000256" key="1">
    <source>
        <dbReference type="ARBA" id="ARBA00000085"/>
    </source>
</evidence>
<sequence>MKTGLRFKLITSLTVVSIVPFLILSLFGSIDSVQPGTRTAMYTNIMIVIAGLIMALVVFAVLLAKIISRDILDPLKELSASADKIMRGDLDFQITYHRNNEMGRFSTAFELMRSKLQESLNKQRLSEQARKELITSISHDLRTPISSIKGYVEGLQDGIVHDKEKHARYLAVIKDKTYKLDGLIEDLFQFSQLESGQLPMHYELENSQELLEDIVRPMELEFMDHSASLIVNRPFHALPIKADRSRITQVFDNLVSNAAKYAGQETRITIATTVIGNYIQISIADNGTGIADSDLPFIFDRFYRGDKSRSSKLGGSGLGLAICKQIIEDHGGSIGARSEPGVETVFYFTLPVLDSSDE</sequence>
<feature type="transmembrane region" description="Helical" evidence="14">
    <location>
        <begin position="42"/>
        <end position="64"/>
    </location>
</feature>
<dbReference type="SUPFAM" id="SSF158472">
    <property type="entry name" value="HAMP domain-like"/>
    <property type="match status" value="1"/>
</dbReference>
<evidence type="ECO:0000313" key="18">
    <source>
        <dbReference type="Proteomes" id="UP001519287"/>
    </source>
</evidence>
<dbReference type="PANTHER" id="PTHR45528:SF1">
    <property type="entry name" value="SENSOR HISTIDINE KINASE CPXA"/>
    <property type="match status" value="1"/>
</dbReference>
<dbReference type="InterPro" id="IPR036890">
    <property type="entry name" value="HATPase_C_sf"/>
</dbReference>
<dbReference type="SMART" id="SM00388">
    <property type="entry name" value="HisKA"/>
    <property type="match status" value="1"/>
</dbReference>
<dbReference type="Pfam" id="PF02518">
    <property type="entry name" value="HATPase_c"/>
    <property type="match status" value="1"/>
</dbReference>
<comment type="caution">
    <text evidence="17">The sequence shown here is derived from an EMBL/GenBank/DDBJ whole genome shotgun (WGS) entry which is preliminary data.</text>
</comment>
<dbReference type="InterPro" id="IPR003660">
    <property type="entry name" value="HAMP_dom"/>
</dbReference>
<evidence type="ECO:0000256" key="5">
    <source>
        <dbReference type="ARBA" id="ARBA00022553"/>
    </source>
</evidence>
<evidence type="ECO:0000256" key="8">
    <source>
        <dbReference type="ARBA" id="ARBA00022741"/>
    </source>
</evidence>
<evidence type="ECO:0000313" key="17">
    <source>
        <dbReference type="EMBL" id="MBP1993215.1"/>
    </source>
</evidence>
<dbReference type="Gene3D" id="3.30.565.10">
    <property type="entry name" value="Histidine kinase-like ATPase, C-terminal domain"/>
    <property type="match status" value="1"/>
</dbReference>
<dbReference type="InterPro" id="IPR003594">
    <property type="entry name" value="HATPase_dom"/>
</dbReference>
<keyword evidence="5" id="KW-0597">Phosphoprotein</keyword>
<evidence type="ECO:0000256" key="4">
    <source>
        <dbReference type="ARBA" id="ARBA00022475"/>
    </source>
</evidence>
<keyword evidence="8" id="KW-0547">Nucleotide-binding</keyword>
<evidence type="ECO:0000259" key="15">
    <source>
        <dbReference type="PROSITE" id="PS50109"/>
    </source>
</evidence>
<name>A0ABS4J051_9BACL</name>
<keyword evidence="18" id="KW-1185">Reference proteome</keyword>
<proteinExistence type="predicted"/>
<keyword evidence="6" id="KW-0808">Transferase</keyword>
<dbReference type="Pfam" id="PF00672">
    <property type="entry name" value="HAMP"/>
    <property type="match status" value="1"/>
</dbReference>
<dbReference type="SMART" id="SM00304">
    <property type="entry name" value="HAMP"/>
    <property type="match status" value="1"/>
</dbReference>
<organism evidence="17 18">
    <name type="scientific">Paenibacillus eucommiae</name>
    <dbReference type="NCBI Taxonomy" id="1355755"/>
    <lineage>
        <taxon>Bacteria</taxon>
        <taxon>Bacillati</taxon>
        <taxon>Bacillota</taxon>
        <taxon>Bacilli</taxon>
        <taxon>Bacillales</taxon>
        <taxon>Paenibacillaceae</taxon>
        <taxon>Paenibacillus</taxon>
    </lineage>
</organism>
<dbReference type="InterPro" id="IPR050398">
    <property type="entry name" value="HssS/ArlS-like"/>
</dbReference>
<keyword evidence="13 14" id="KW-0472">Membrane</keyword>
<evidence type="ECO:0000256" key="14">
    <source>
        <dbReference type="SAM" id="Phobius"/>
    </source>
</evidence>
<keyword evidence="9 17" id="KW-0418">Kinase</keyword>
<reference evidence="17 18" key="1">
    <citation type="submission" date="2021-03" db="EMBL/GenBank/DDBJ databases">
        <title>Genomic Encyclopedia of Type Strains, Phase IV (KMG-IV): sequencing the most valuable type-strain genomes for metagenomic binning, comparative biology and taxonomic classification.</title>
        <authorList>
            <person name="Goeker M."/>
        </authorList>
    </citation>
    <scope>NUCLEOTIDE SEQUENCE [LARGE SCALE GENOMIC DNA]</scope>
    <source>
        <strain evidence="17 18">DSM 26048</strain>
    </source>
</reference>
<keyword evidence="7 14" id="KW-0812">Transmembrane</keyword>
<dbReference type="CDD" id="cd00082">
    <property type="entry name" value="HisKA"/>
    <property type="match status" value="1"/>
</dbReference>
<dbReference type="PRINTS" id="PR00344">
    <property type="entry name" value="BCTRLSENSOR"/>
</dbReference>
<evidence type="ECO:0000256" key="6">
    <source>
        <dbReference type="ARBA" id="ARBA00022679"/>
    </source>
</evidence>
<dbReference type="EC" id="2.7.13.3" evidence="3"/>
<feature type="transmembrane region" description="Helical" evidence="14">
    <location>
        <begin position="7"/>
        <end position="30"/>
    </location>
</feature>
<dbReference type="SUPFAM" id="SSF55874">
    <property type="entry name" value="ATPase domain of HSP90 chaperone/DNA topoisomerase II/histidine kinase"/>
    <property type="match status" value="1"/>
</dbReference>
<evidence type="ECO:0000256" key="9">
    <source>
        <dbReference type="ARBA" id="ARBA00022777"/>
    </source>
</evidence>
<dbReference type="PANTHER" id="PTHR45528">
    <property type="entry name" value="SENSOR HISTIDINE KINASE CPXA"/>
    <property type="match status" value="1"/>
</dbReference>
<dbReference type="InterPro" id="IPR036097">
    <property type="entry name" value="HisK_dim/P_sf"/>
</dbReference>
<keyword evidence="10" id="KW-0067">ATP-binding</keyword>
<dbReference type="Gene3D" id="6.10.340.10">
    <property type="match status" value="1"/>
</dbReference>
<evidence type="ECO:0000256" key="7">
    <source>
        <dbReference type="ARBA" id="ARBA00022692"/>
    </source>
</evidence>
<dbReference type="InterPro" id="IPR004358">
    <property type="entry name" value="Sig_transdc_His_kin-like_C"/>
</dbReference>
<evidence type="ECO:0000259" key="16">
    <source>
        <dbReference type="PROSITE" id="PS50885"/>
    </source>
</evidence>
<keyword evidence="4" id="KW-1003">Cell membrane</keyword>
<evidence type="ECO:0000256" key="3">
    <source>
        <dbReference type="ARBA" id="ARBA00012438"/>
    </source>
</evidence>
<dbReference type="PROSITE" id="PS50109">
    <property type="entry name" value="HIS_KIN"/>
    <property type="match status" value="1"/>
</dbReference>
<dbReference type="RefSeq" id="WP_209974860.1">
    <property type="nucleotide sequence ID" value="NZ_JAGGLB010000017.1"/>
</dbReference>
<protein>
    <recommendedName>
        <fullName evidence="3">histidine kinase</fullName>
        <ecNumber evidence="3">2.7.13.3</ecNumber>
    </recommendedName>
</protein>
<dbReference type="InterPro" id="IPR003661">
    <property type="entry name" value="HisK_dim/P_dom"/>
</dbReference>
<evidence type="ECO:0000256" key="2">
    <source>
        <dbReference type="ARBA" id="ARBA00004651"/>
    </source>
</evidence>
<evidence type="ECO:0000256" key="10">
    <source>
        <dbReference type="ARBA" id="ARBA00022840"/>
    </source>
</evidence>
<dbReference type="PROSITE" id="PS50885">
    <property type="entry name" value="HAMP"/>
    <property type="match status" value="1"/>
</dbReference>
<dbReference type="Pfam" id="PF00512">
    <property type="entry name" value="HisKA"/>
    <property type="match status" value="1"/>
</dbReference>
<keyword evidence="11 14" id="KW-1133">Transmembrane helix</keyword>
<dbReference type="SMART" id="SM00387">
    <property type="entry name" value="HATPase_c"/>
    <property type="match status" value="1"/>
</dbReference>
<dbReference type="InterPro" id="IPR005467">
    <property type="entry name" value="His_kinase_dom"/>
</dbReference>